<keyword evidence="2" id="KW-0812">Transmembrane</keyword>
<proteinExistence type="predicted"/>
<feature type="compositionally biased region" description="Basic and acidic residues" evidence="1">
    <location>
        <begin position="18"/>
        <end position="34"/>
    </location>
</feature>
<evidence type="ECO:0000313" key="3">
    <source>
        <dbReference type="EMBL" id="TLP95067.1"/>
    </source>
</evidence>
<name>A0A5R9B954_9MICC</name>
<keyword evidence="2" id="KW-0472">Membrane</keyword>
<dbReference type="Proteomes" id="UP000310458">
    <property type="component" value="Unassembled WGS sequence"/>
</dbReference>
<gene>
    <name evidence="3" type="ORF">FEF26_10665</name>
</gene>
<keyword evidence="2" id="KW-1133">Transmembrane helix</keyword>
<feature type="region of interest" description="Disordered" evidence="1">
    <location>
        <begin position="1"/>
        <end position="36"/>
    </location>
</feature>
<evidence type="ECO:0000256" key="2">
    <source>
        <dbReference type="SAM" id="Phobius"/>
    </source>
</evidence>
<comment type="caution">
    <text evidence="3">The sequence shown here is derived from an EMBL/GenBank/DDBJ whole genome shotgun (WGS) entry which is preliminary data.</text>
</comment>
<dbReference type="OrthoDB" id="4966034at2"/>
<reference evidence="3 4" key="1">
    <citation type="submission" date="2019-05" db="EMBL/GenBank/DDBJ databases">
        <title>Nesterenkonia sp. GY074 isolated from the Southern Atlantic Ocean.</title>
        <authorList>
            <person name="Zhang G."/>
        </authorList>
    </citation>
    <scope>NUCLEOTIDE SEQUENCE [LARGE SCALE GENOMIC DNA]</scope>
    <source>
        <strain evidence="3 4">GY074</strain>
    </source>
</reference>
<dbReference type="EMBL" id="VAVZ01000029">
    <property type="protein sequence ID" value="TLP95067.1"/>
    <property type="molecule type" value="Genomic_DNA"/>
</dbReference>
<feature type="transmembrane region" description="Helical" evidence="2">
    <location>
        <begin position="45"/>
        <end position="66"/>
    </location>
</feature>
<organism evidence="3 4">
    <name type="scientific">Nesterenkonia salmonea</name>
    <dbReference type="NCBI Taxonomy" id="1804987"/>
    <lineage>
        <taxon>Bacteria</taxon>
        <taxon>Bacillati</taxon>
        <taxon>Actinomycetota</taxon>
        <taxon>Actinomycetes</taxon>
        <taxon>Micrococcales</taxon>
        <taxon>Micrococcaceae</taxon>
        <taxon>Nesterenkonia</taxon>
    </lineage>
</organism>
<dbReference type="AlphaFoldDB" id="A0A5R9B954"/>
<evidence type="ECO:0000313" key="4">
    <source>
        <dbReference type="Proteomes" id="UP000310458"/>
    </source>
</evidence>
<accession>A0A5R9B954</accession>
<sequence length="69" mass="7740">MTSQQQDEAHTGFGLRLVRREKDNDHRAPNRDDSENLGFAASNRAVTVTLIIGISLMVLILMLPYLSEL</sequence>
<protein>
    <submittedName>
        <fullName evidence="3">Uncharacterized protein</fullName>
    </submittedName>
</protein>
<keyword evidence="4" id="KW-1185">Reference proteome</keyword>
<dbReference type="RefSeq" id="WP_138253527.1">
    <property type="nucleotide sequence ID" value="NZ_VAVZ01000029.1"/>
</dbReference>
<evidence type="ECO:0000256" key="1">
    <source>
        <dbReference type="SAM" id="MobiDB-lite"/>
    </source>
</evidence>